<organism evidence="2 3">
    <name type="scientific">Rotaria sordida</name>
    <dbReference type="NCBI Taxonomy" id="392033"/>
    <lineage>
        <taxon>Eukaryota</taxon>
        <taxon>Metazoa</taxon>
        <taxon>Spiralia</taxon>
        <taxon>Gnathifera</taxon>
        <taxon>Rotifera</taxon>
        <taxon>Eurotatoria</taxon>
        <taxon>Bdelloidea</taxon>
        <taxon>Philodinida</taxon>
        <taxon>Philodinidae</taxon>
        <taxon>Rotaria</taxon>
    </lineage>
</organism>
<reference evidence="2" key="1">
    <citation type="submission" date="2021-02" db="EMBL/GenBank/DDBJ databases">
        <authorList>
            <person name="Nowell W R."/>
        </authorList>
    </citation>
    <scope>NUCLEOTIDE SEQUENCE</scope>
</reference>
<evidence type="ECO:0000313" key="3">
    <source>
        <dbReference type="Proteomes" id="UP000663874"/>
    </source>
</evidence>
<sequence>IGSSGEDENDHHMQGKQHSSSTIRIQSNSFLMDTQPKNNLSSRQRINIPRPLWSPRSLPAIITTNQQLVEQQKSTKKKKKKKRRKRCHGQRKLRRFKKKWHRRGLNEEEIQKLIDQYQKAKNEMAISNIKKDEIGETVITTVENINIKRKKKSNKRKRIVTSISSRSISDRLSKRARNRM</sequence>
<dbReference type="Proteomes" id="UP000663874">
    <property type="component" value="Unassembled WGS sequence"/>
</dbReference>
<name>A0A820EDN3_9BILA</name>
<accession>A0A820EDN3</accession>
<protein>
    <submittedName>
        <fullName evidence="2">Uncharacterized protein</fullName>
    </submittedName>
</protein>
<feature type="region of interest" description="Disordered" evidence="1">
    <location>
        <begin position="69"/>
        <end position="92"/>
    </location>
</feature>
<comment type="caution">
    <text evidence="2">The sequence shown here is derived from an EMBL/GenBank/DDBJ whole genome shotgun (WGS) entry which is preliminary data.</text>
</comment>
<feature type="non-terminal residue" evidence="2">
    <location>
        <position position="1"/>
    </location>
</feature>
<gene>
    <name evidence="2" type="ORF">FNK824_LOCUS38430</name>
</gene>
<proteinExistence type="predicted"/>
<evidence type="ECO:0000313" key="2">
    <source>
        <dbReference type="EMBL" id="CAF4246890.1"/>
    </source>
</evidence>
<feature type="region of interest" description="Disordered" evidence="1">
    <location>
        <begin position="154"/>
        <end position="180"/>
    </location>
</feature>
<feature type="compositionally biased region" description="Polar residues" evidence="1">
    <location>
        <begin position="16"/>
        <end position="45"/>
    </location>
</feature>
<dbReference type="AlphaFoldDB" id="A0A820EDN3"/>
<feature type="compositionally biased region" description="Basic residues" evidence="1">
    <location>
        <begin position="74"/>
        <end position="92"/>
    </location>
</feature>
<dbReference type="EMBL" id="CAJOBE010021882">
    <property type="protein sequence ID" value="CAF4246890.1"/>
    <property type="molecule type" value="Genomic_DNA"/>
</dbReference>
<evidence type="ECO:0000256" key="1">
    <source>
        <dbReference type="SAM" id="MobiDB-lite"/>
    </source>
</evidence>
<feature type="region of interest" description="Disordered" evidence="1">
    <location>
        <begin position="1"/>
        <end position="52"/>
    </location>
</feature>